<dbReference type="EMBL" id="CAJVCH010569949">
    <property type="protein sequence ID" value="CAG7833597.1"/>
    <property type="molecule type" value="Genomic_DNA"/>
</dbReference>
<reference evidence="1" key="1">
    <citation type="submission" date="2021-06" db="EMBL/GenBank/DDBJ databases">
        <authorList>
            <person name="Hodson N. C."/>
            <person name="Mongue J. A."/>
            <person name="Jaron S. K."/>
        </authorList>
    </citation>
    <scope>NUCLEOTIDE SEQUENCE</scope>
</reference>
<feature type="non-terminal residue" evidence="1">
    <location>
        <position position="1"/>
    </location>
</feature>
<gene>
    <name evidence="1" type="ORF">AFUS01_LOCUS43204</name>
</gene>
<evidence type="ECO:0000313" key="2">
    <source>
        <dbReference type="Proteomes" id="UP000708208"/>
    </source>
</evidence>
<dbReference type="Proteomes" id="UP000708208">
    <property type="component" value="Unassembled WGS sequence"/>
</dbReference>
<name>A0A8J2LDG2_9HEXA</name>
<protein>
    <submittedName>
        <fullName evidence="1">Uncharacterized protein</fullName>
    </submittedName>
</protein>
<proteinExistence type="predicted"/>
<evidence type="ECO:0000313" key="1">
    <source>
        <dbReference type="EMBL" id="CAG7833597.1"/>
    </source>
</evidence>
<organism evidence="1 2">
    <name type="scientific">Allacma fusca</name>
    <dbReference type="NCBI Taxonomy" id="39272"/>
    <lineage>
        <taxon>Eukaryota</taxon>
        <taxon>Metazoa</taxon>
        <taxon>Ecdysozoa</taxon>
        <taxon>Arthropoda</taxon>
        <taxon>Hexapoda</taxon>
        <taxon>Collembola</taxon>
        <taxon>Symphypleona</taxon>
        <taxon>Sminthuridae</taxon>
        <taxon>Allacma</taxon>
    </lineage>
</organism>
<comment type="caution">
    <text evidence="1">The sequence shown here is derived from an EMBL/GenBank/DDBJ whole genome shotgun (WGS) entry which is preliminary data.</text>
</comment>
<sequence>IDTNAYFSYPGFSSSFHSHHPALLIFVTFFIIRNEGVGNKGAAVGTDK</sequence>
<accession>A0A8J2LDG2</accession>
<keyword evidence="2" id="KW-1185">Reference proteome</keyword>
<dbReference type="AlphaFoldDB" id="A0A8J2LDG2"/>